<feature type="region of interest" description="Disordered" evidence="1">
    <location>
        <begin position="272"/>
        <end position="291"/>
    </location>
</feature>
<sequence length="1567" mass="172080">MVSGPECITAECEEACPEANHKDEAGSSVKKTPGVGSEEVHQVCNEAGSFEDETSPPEISFIPSVRKLQQETELESYKESLLYKTRMWAKTHIGDILENYALYREKEEAMMRRRSEYESGGSEGQVFLGSEQDLDLVALIEEDTQCEYDYNSRKYISPYGEQPHGYYELRGNVRTRVLDDVSPDRRPRDHYIDTMNELQKIVDTVTEYLAGREEEISKYEETHKSDDKSKMVDKDKDIKPDEVKEETAVEQGITGVKNTMNSLFSSLVGAKSTGETTDTTTTTTTACSPLPLQSESGISKLLSFIPKSNGSPTPIAVVPPAHQELSADKKFPLQSLLPPQSTENNHPVNEVVTDTATSPETQGSTASQPQSVVDSVLGRLSPFRIFGDKQAGEATQSEAPNKSHENTESKEALMDKAKALSIEQSASQPEHQSSCGGSCSGSVELLPETESSGEIPDVPKETTLKPEENPTAQKTADDTGFFSPFKKSLTSFMTSPAHVTKTAESPSGNSVFSIFKPAEASKPEDVPASGTIGDKVKLSFFSSDTPATPQAPKQESGLLSGLLKLGPGEDATTSKNVSNTSTKSPLLSRALLLESVPKGNTDTGWFSNLFKMSPTESPKPQAVAKFPSKPAATMNIPTVVVAPETVEDSSTVSKDTAQEEQMAQEDTTPKTDNQSFPESLTDTGNEERCIKTETQADPLEQQDQAQPEEEEEEEAMSQPQDTLTVSGGNRTSDKPQEENDEIPEDKTITPFDVTHDQITEKSETESKTVEHLTEGQPQPQKQESLESEKPLDFEQKGLELDTGKETGSHTYFVETSEVEKHEESLQPEKADESDEAIKVEMPQKLNKPADYVSHTKTSEIPGTLEESQDRELVDHKILTETDEIPEKLEESMDKDQDKLEKVWFVADSEADHTEQPKNDLCDGVVEKKPAQLKEQETAEKPSTDVPAQMVSEPLSAVIIQPQPRSLPEMIGPLDRPKPRMVESPDQLRLERQGPHKTSRSPEPSTFSGFMSMFSGPSASSKPATSSFFTSPQPSFFKLQPTGGTRTQQQQKTSFFNLPTNLSAGLSTETLTGDLFGLLKSKDVSRPEVTRSTVETSKLKTEDHEGATNINKPSSFGKESGKDREPGAVALGQEQVKVCERSDIETVEEAGSGDVEITEMPINFNESEEGAMKEESSVALTSLFPTDKIITQEKPPSSPTAKIMFDLPALSAPSFGGLLSGAAETAKPFSSLFGSSSETKLPQQPSDSGSLFASLKGFSAGLFQEEKSAVLNEEPISTPSIFGKKLGFPLQSPAAYQTPSTVITTQVENRTDIRESDIEILSLASDVTESQDSSDTEGPSDTLSDKQQSFDSSPESLLAVKQDMSKPGEENEDDPFLTQKDWDATDHALGQLPESPLKKEHSRRLNNHTETCKPQHQTKMNPADRSRFGSSGNLSQASSQFSSEPEERSDPESQIRSPVSTRPRLSSQEVEKGERESRTSGQEKRKENVLPVQAESSFKIDSPPLASSRLRWLKAINKVRVHLHQDHHDDDDDDDDDDERKRNEVRMKEFTDEESEFRVSPPVLQLKS</sequence>
<feature type="compositionally biased region" description="Low complexity" evidence="1">
    <location>
        <begin position="695"/>
        <end position="705"/>
    </location>
</feature>
<protein>
    <submittedName>
        <fullName evidence="2">Uncharacterized protein</fullName>
    </submittedName>
</protein>
<feature type="compositionally biased region" description="Basic and acidic residues" evidence="1">
    <location>
        <begin position="457"/>
        <end position="468"/>
    </location>
</feature>
<feature type="region of interest" description="Disordered" evidence="1">
    <location>
        <begin position="541"/>
        <end position="586"/>
    </location>
</feature>
<feature type="compositionally biased region" description="Acidic residues" evidence="1">
    <location>
        <begin position="1528"/>
        <end position="1537"/>
    </location>
</feature>
<feature type="compositionally biased region" description="Polar residues" evidence="1">
    <location>
        <begin position="1427"/>
        <end position="1440"/>
    </location>
</feature>
<feature type="compositionally biased region" description="Low complexity" evidence="1">
    <location>
        <begin position="276"/>
        <end position="285"/>
    </location>
</feature>
<feature type="compositionally biased region" description="Acidic residues" evidence="1">
    <location>
        <begin position="706"/>
        <end position="715"/>
    </location>
</feature>
<feature type="compositionally biased region" description="Basic and acidic residues" evidence="1">
    <location>
        <begin position="753"/>
        <end position="773"/>
    </location>
</feature>
<feature type="compositionally biased region" description="Polar residues" evidence="1">
    <location>
        <begin position="422"/>
        <end position="432"/>
    </location>
</feature>
<dbReference type="Proteomes" id="UP001274896">
    <property type="component" value="Unassembled WGS sequence"/>
</dbReference>
<feature type="compositionally biased region" description="Basic and acidic residues" evidence="1">
    <location>
        <begin position="1538"/>
        <end position="1549"/>
    </location>
</feature>
<proteinExistence type="predicted"/>
<comment type="caution">
    <text evidence="2">The sequence shown here is derived from an EMBL/GenBank/DDBJ whole genome shotgun (WGS) entry which is preliminary data.</text>
</comment>
<feature type="compositionally biased region" description="Polar residues" evidence="1">
    <location>
        <begin position="1407"/>
        <end position="1419"/>
    </location>
</feature>
<feature type="compositionally biased region" description="Basic and acidic residues" evidence="1">
    <location>
        <begin position="909"/>
        <end position="942"/>
    </location>
</feature>
<feature type="compositionally biased region" description="Basic and acidic residues" evidence="1">
    <location>
        <begin position="1096"/>
        <end position="1105"/>
    </location>
</feature>
<feature type="region of interest" description="Disordered" evidence="1">
    <location>
        <begin position="18"/>
        <end position="38"/>
    </location>
</feature>
<feature type="compositionally biased region" description="Low complexity" evidence="1">
    <location>
        <begin position="556"/>
        <end position="584"/>
    </location>
</feature>
<feature type="compositionally biased region" description="Basic and acidic residues" evidence="1">
    <location>
        <begin position="401"/>
        <end position="418"/>
    </location>
</feature>
<feature type="compositionally biased region" description="Low complexity" evidence="1">
    <location>
        <begin position="1003"/>
        <end position="1049"/>
    </location>
</feature>
<name>A0AAE0UR08_9TELE</name>
<evidence type="ECO:0000256" key="1">
    <source>
        <dbReference type="SAM" id="MobiDB-lite"/>
    </source>
</evidence>
<evidence type="ECO:0000313" key="3">
    <source>
        <dbReference type="Proteomes" id="UP001274896"/>
    </source>
</evidence>
<feature type="compositionally biased region" description="Basic and acidic residues" evidence="1">
    <location>
        <begin position="817"/>
        <end position="836"/>
    </location>
</feature>
<feature type="region of interest" description="Disordered" evidence="1">
    <location>
        <begin position="386"/>
        <end position="480"/>
    </location>
</feature>
<reference evidence="2" key="1">
    <citation type="submission" date="2023-06" db="EMBL/GenBank/DDBJ databases">
        <title>Male Hemibagrus guttatus genome.</title>
        <authorList>
            <person name="Bian C."/>
        </authorList>
    </citation>
    <scope>NUCLEOTIDE SEQUENCE</scope>
    <source>
        <strain evidence="2">Male_cb2023</strain>
        <tissue evidence="2">Muscle</tissue>
    </source>
</reference>
<feature type="compositionally biased region" description="Polar residues" evidence="1">
    <location>
        <begin position="1453"/>
        <end position="1467"/>
    </location>
</feature>
<dbReference type="EMBL" id="JAUCMX010000021">
    <property type="protein sequence ID" value="KAK3513962.1"/>
    <property type="molecule type" value="Genomic_DNA"/>
</dbReference>
<feature type="compositionally biased region" description="Polar residues" evidence="1">
    <location>
        <begin position="1324"/>
        <end position="1354"/>
    </location>
</feature>
<feature type="region of interest" description="Disordered" evidence="1">
    <location>
        <begin position="354"/>
        <end position="373"/>
    </location>
</feature>
<keyword evidence="3" id="KW-1185">Reference proteome</keyword>
<feature type="region of interest" description="Disordered" evidence="1">
    <location>
        <begin position="1521"/>
        <end position="1567"/>
    </location>
</feature>
<feature type="compositionally biased region" description="Polar residues" evidence="1">
    <location>
        <begin position="541"/>
        <end position="553"/>
    </location>
</feature>
<feature type="compositionally biased region" description="Polar residues" evidence="1">
    <location>
        <begin position="1294"/>
        <end position="1307"/>
    </location>
</feature>
<feature type="region of interest" description="Disordered" evidence="1">
    <location>
        <begin position="1084"/>
        <end position="1129"/>
    </location>
</feature>
<feature type="region of interest" description="Disordered" evidence="1">
    <location>
        <begin position="909"/>
        <end position="1049"/>
    </location>
</feature>
<feature type="region of interest" description="Disordered" evidence="1">
    <location>
        <begin position="1294"/>
        <end position="1505"/>
    </location>
</feature>
<feature type="compositionally biased region" description="Basic and acidic residues" evidence="1">
    <location>
        <begin position="974"/>
        <end position="993"/>
    </location>
</feature>
<feature type="compositionally biased region" description="Basic and acidic residues" evidence="1">
    <location>
        <begin position="1468"/>
        <end position="1487"/>
    </location>
</feature>
<gene>
    <name evidence="2" type="ORF">QTP70_000163</name>
</gene>
<feature type="region of interest" description="Disordered" evidence="1">
    <location>
        <begin position="639"/>
        <end position="836"/>
    </location>
</feature>
<accession>A0AAE0UR08</accession>
<feature type="region of interest" description="Disordered" evidence="1">
    <location>
        <begin position="858"/>
        <end position="894"/>
    </location>
</feature>
<organism evidence="2 3">
    <name type="scientific">Hemibagrus guttatus</name>
    <dbReference type="NCBI Taxonomy" id="175788"/>
    <lineage>
        <taxon>Eukaryota</taxon>
        <taxon>Metazoa</taxon>
        <taxon>Chordata</taxon>
        <taxon>Craniata</taxon>
        <taxon>Vertebrata</taxon>
        <taxon>Euteleostomi</taxon>
        <taxon>Actinopterygii</taxon>
        <taxon>Neopterygii</taxon>
        <taxon>Teleostei</taxon>
        <taxon>Ostariophysi</taxon>
        <taxon>Siluriformes</taxon>
        <taxon>Bagridae</taxon>
        <taxon>Hemibagrus</taxon>
    </lineage>
</organism>
<feature type="compositionally biased region" description="Basic and acidic residues" evidence="1">
    <location>
        <begin position="783"/>
        <end position="807"/>
    </location>
</feature>
<evidence type="ECO:0000313" key="2">
    <source>
        <dbReference type="EMBL" id="KAK3513962.1"/>
    </source>
</evidence>
<feature type="compositionally biased region" description="Basic and acidic residues" evidence="1">
    <location>
        <begin position="867"/>
        <end position="894"/>
    </location>
</feature>
<feature type="compositionally biased region" description="Low complexity" evidence="1">
    <location>
        <begin position="433"/>
        <end position="442"/>
    </location>
</feature>
<feature type="compositionally biased region" description="Polar residues" evidence="1">
    <location>
        <begin position="648"/>
        <end position="683"/>
    </location>
</feature>